<protein>
    <submittedName>
        <fullName evidence="6">LysR family transcriptional regulator</fullName>
    </submittedName>
</protein>
<dbReference type="SUPFAM" id="SSF53850">
    <property type="entry name" value="Periplasmic binding protein-like II"/>
    <property type="match status" value="1"/>
</dbReference>
<dbReference type="PRINTS" id="PR00039">
    <property type="entry name" value="HTHLYSR"/>
</dbReference>
<dbReference type="InterPro" id="IPR050950">
    <property type="entry name" value="HTH-type_LysR_regulators"/>
</dbReference>
<comment type="similarity">
    <text evidence="1">Belongs to the LysR transcriptional regulatory family.</text>
</comment>
<reference evidence="6 7" key="1">
    <citation type="submission" date="2019-01" db="EMBL/GenBank/DDBJ databases">
        <authorList>
            <person name="Chen W.-M."/>
        </authorList>
    </citation>
    <scope>NUCLEOTIDE SEQUENCE [LARGE SCALE GENOMIC DNA]</scope>
    <source>
        <strain evidence="6 7">CCP-6</strain>
    </source>
</reference>
<evidence type="ECO:0000256" key="1">
    <source>
        <dbReference type="ARBA" id="ARBA00009437"/>
    </source>
</evidence>
<proteinExistence type="inferred from homology"/>
<sequence length="316" mass="34758">MLDIRDLQRIQAIATHGNFTRAARVLGVTQPALTRSISAVEAMLRGPLFLRSRQGAEPTDMCRMILADAPSILERMEALQRNLSELRSGPGQEIAVASGPYPFETILLPAAIAFGREQPRIRLRMEIQPWPRAVAQLRAGLVEIALANTTSVVDLAGLSIEPLPAHPMLAAVRAGHPLLRLKRPELSQILAYPLVTTANLSANFSRMLTEARAEARARRPHPAFPAMMLEPMSAWLSVVRRSDAVAFVTAPALEEPGAQVEVLRFQSPVLRTSPAIMRLASRAGSRHAGQFIEALRAANAQARERAWSMFPWLDQR</sequence>
<evidence type="ECO:0000259" key="5">
    <source>
        <dbReference type="PROSITE" id="PS50931"/>
    </source>
</evidence>
<accession>A0A437MD52</accession>
<gene>
    <name evidence="6" type="ORF">EOD42_15240</name>
</gene>
<dbReference type="GO" id="GO:0003700">
    <property type="term" value="F:DNA-binding transcription factor activity"/>
    <property type="evidence" value="ECO:0007669"/>
    <property type="project" value="InterPro"/>
</dbReference>
<name>A0A437MD52_9PROT</name>
<evidence type="ECO:0000313" key="7">
    <source>
        <dbReference type="Proteomes" id="UP000282957"/>
    </source>
</evidence>
<dbReference type="Pfam" id="PF00126">
    <property type="entry name" value="HTH_1"/>
    <property type="match status" value="1"/>
</dbReference>
<keyword evidence="2" id="KW-0805">Transcription regulation</keyword>
<dbReference type="InterPro" id="IPR005119">
    <property type="entry name" value="LysR_subst-bd"/>
</dbReference>
<dbReference type="GO" id="GO:0003677">
    <property type="term" value="F:DNA binding"/>
    <property type="evidence" value="ECO:0007669"/>
    <property type="project" value="UniProtKB-KW"/>
</dbReference>
<dbReference type="OrthoDB" id="9814165at2"/>
<dbReference type="PANTHER" id="PTHR30419:SF8">
    <property type="entry name" value="NITROGEN ASSIMILATION TRANSCRIPTIONAL ACTIVATOR-RELATED"/>
    <property type="match status" value="1"/>
</dbReference>
<dbReference type="RefSeq" id="WP_127788421.1">
    <property type="nucleotide sequence ID" value="NZ_SACL01000005.1"/>
</dbReference>
<dbReference type="AlphaFoldDB" id="A0A437MD52"/>
<dbReference type="SUPFAM" id="SSF46785">
    <property type="entry name" value="Winged helix' DNA-binding domain"/>
    <property type="match status" value="1"/>
</dbReference>
<dbReference type="InterPro" id="IPR000847">
    <property type="entry name" value="LysR_HTH_N"/>
</dbReference>
<evidence type="ECO:0000256" key="2">
    <source>
        <dbReference type="ARBA" id="ARBA00023015"/>
    </source>
</evidence>
<evidence type="ECO:0000313" key="6">
    <source>
        <dbReference type="EMBL" id="RVT95562.1"/>
    </source>
</evidence>
<dbReference type="InterPro" id="IPR036388">
    <property type="entry name" value="WH-like_DNA-bd_sf"/>
</dbReference>
<dbReference type="InterPro" id="IPR036390">
    <property type="entry name" value="WH_DNA-bd_sf"/>
</dbReference>
<dbReference type="EMBL" id="SACL01000005">
    <property type="protein sequence ID" value="RVT95562.1"/>
    <property type="molecule type" value="Genomic_DNA"/>
</dbReference>
<comment type="caution">
    <text evidence="6">The sequence shown here is derived from an EMBL/GenBank/DDBJ whole genome shotgun (WGS) entry which is preliminary data.</text>
</comment>
<dbReference type="Proteomes" id="UP000282957">
    <property type="component" value="Unassembled WGS sequence"/>
</dbReference>
<evidence type="ECO:0000256" key="4">
    <source>
        <dbReference type="ARBA" id="ARBA00023163"/>
    </source>
</evidence>
<dbReference type="Pfam" id="PF03466">
    <property type="entry name" value="LysR_substrate"/>
    <property type="match status" value="1"/>
</dbReference>
<dbReference type="PANTHER" id="PTHR30419">
    <property type="entry name" value="HTH-TYPE TRANSCRIPTIONAL REGULATOR YBHD"/>
    <property type="match status" value="1"/>
</dbReference>
<keyword evidence="3" id="KW-0238">DNA-binding</keyword>
<evidence type="ECO:0000256" key="3">
    <source>
        <dbReference type="ARBA" id="ARBA00023125"/>
    </source>
</evidence>
<feature type="domain" description="HTH lysR-type" evidence="5">
    <location>
        <begin position="2"/>
        <end position="59"/>
    </location>
</feature>
<dbReference type="Gene3D" id="3.40.190.290">
    <property type="match status" value="1"/>
</dbReference>
<organism evidence="6 7">
    <name type="scientific">Rhodovarius crocodyli</name>
    <dbReference type="NCBI Taxonomy" id="1979269"/>
    <lineage>
        <taxon>Bacteria</taxon>
        <taxon>Pseudomonadati</taxon>
        <taxon>Pseudomonadota</taxon>
        <taxon>Alphaproteobacteria</taxon>
        <taxon>Acetobacterales</taxon>
        <taxon>Roseomonadaceae</taxon>
        <taxon>Rhodovarius</taxon>
    </lineage>
</organism>
<dbReference type="PROSITE" id="PS50931">
    <property type="entry name" value="HTH_LYSR"/>
    <property type="match status" value="1"/>
</dbReference>
<dbReference type="Gene3D" id="1.10.10.10">
    <property type="entry name" value="Winged helix-like DNA-binding domain superfamily/Winged helix DNA-binding domain"/>
    <property type="match status" value="1"/>
</dbReference>
<dbReference type="GO" id="GO:0005829">
    <property type="term" value="C:cytosol"/>
    <property type="evidence" value="ECO:0007669"/>
    <property type="project" value="TreeGrafter"/>
</dbReference>
<keyword evidence="4" id="KW-0804">Transcription</keyword>
<keyword evidence="7" id="KW-1185">Reference proteome</keyword>